<keyword evidence="2 5" id="KW-0378">Hydrolase</keyword>
<keyword evidence="8" id="KW-1185">Reference proteome</keyword>
<evidence type="ECO:0000256" key="3">
    <source>
        <dbReference type="ARBA" id="ARBA00022806"/>
    </source>
</evidence>
<evidence type="ECO:0000259" key="6">
    <source>
        <dbReference type="PROSITE" id="PS51198"/>
    </source>
</evidence>
<dbReference type="Proteomes" id="UP000652567">
    <property type="component" value="Unassembled WGS sequence"/>
</dbReference>
<dbReference type="InterPro" id="IPR000212">
    <property type="entry name" value="DNA_helicase_UvrD/REP"/>
</dbReference>
<evidence type="ECO:0000256" key="1">
    <source>
        <dbReference type="ARBA" id="ARBA00022741"/>
    </source>
</evidence>
<dbReference type="PANTHER" id="PTHR11070">
    <property type="entry name" value="UVRD / RECB / PCRA DNA HELICASE FAMILY MEMBER"/>
    <property type="match status" value="1"/>
</dbReference>
<sequence>MTTTISALVIDQRAINILDRAFIEDVWLQKFEVPENTDGLRRIESNGIVYLLSEAADIDHGYLVINTAVFAPETGLAKPHIVFERVIRVALRHFDRSISIPIHWQQYHSGKLLSVFAQHSRDSEQRIYFDQSPDDTNNLYAFAVTSKAKDPVIVPEDSALYQRAIDGICDALLTVPPAHIATPPVGSFGVLLFESLGVRLSSVGTLQEWYEQRLNQEQLMFVNQPHDRPVRLRGSAGTGKTQSMVVKCLRDLYSGADSDKTFAFLTHSSALAHTGVRGMLHALDPTERWTSLKTSSGQPKLWIGTIYELAQEKLGYEKKGVIPLSLDGMEGREFQRMLIKQAINQVVKDPRIVLDLFSRCPDFQERLDSHEEDASLIDELMNEFACVLDLEAIKKDTHEANRYARRTREPWQMVLPSEIHRRVVLEIHDIYRALLRAAKMLGMDQMIADFDRYLGTHEWGTLRERDGFDLVFVDEYHYFTRAEAMLLHNLFKTRAQVGGRWPLLMAYDIKQATNDVAISGGMERFRNPGVGESVLTELKQVYRSTPQITAFLRDLDASFPAMDLEGEYATYVAESQQGDGETPTLTVCISDIKMVDDVFKKATSIGRNIDGGGSQVAVLCLNEELFEKIRVAGRARDKFVPITTRDDLKELRYAKNKCVFSMPEFVAGLQFHTVFLIHADSADYDEDQGQGARRRYVSRVYLGASRAARQIFVLSSQERGGSSQLLSTPLENATLLRIN</sequence>
<dbReference type="Gene3D" id="3.40.50.300">
    <property type="entry name" value="P-loop containing nucleotide triphosphate hydrolases"/>
    <property type="match status" value="2"/>
</dbReference>
<dbReference type="SUPFAM" id="SSF52540">
    <property type="entry name" value="P-loop containing nucleoside triphosphate hydrolases"/>
    <property type="match status" value="1"/>
</dbReference>
<evidence type="ECO:0000313" key="8">
    <source>
        <dbReference type="Proteomes" id="UP000652567"/>
    </source>
</evidence>
<keyword evidence="3 5" id="KW-0347">Helicase</keyword>
<feature type="domain" description="UvrD-like helicase ATP-binding" evidence="6">
    <location>
        <begin position="213"/>
        <end position="545"/>
    </location>
</feature>
<evidence type="ECO:0000256" key="2">
    <source>
        <dbReference type="ARBA" id="ARBA00022801"/>
    </source>
</evidence>
<dbReference type="RefSeq" id="WP_193909400.1">
    <property type="nucleotide sequence ID" value="NZ_PRDL01000001.1"/>
</dbReference>
<dbReference type="PROSITE" id="PS51198">
    <property type="entry name" value="UVRD_HELICASE_ATP_BIND"/>
    <property type="match status" value="1"/>
</dbReference>
<name>A0A928V6F8_9GAMM</name>
<accession>A0A928V6F8</accession>
<dbReference type="GO" id="GO:0003677">
    <property type="term" value="F:DNA binding"/>
    <property type="evidence" value="ECO:0007669"/>
    <property type="project" value="InterPro"/>
</dbReference>
<gene>
    <name evidence="7" type="ORF">C4F51_09950</name>
</gene>
<dbReference type="Pfam" id="PF00580">
    <property type="entry name" value="UvrD-helicase"/>
    <property type="match status" value="1"/>
</dbReference>
<organism evidence="7 8">
    <name type="scientific">Cellvibrio polysaccharolyticus</name>
    <dbReference type="NCBI Taxonomy" id="2082724"/>
    <lineage>
        <taxon>Bacteria</taxon>
        <taxon>Pseudomonadati</taxon>
        <taxon>Pseudomonadota</taxon>
        <taxon>Gammaproteobacteria</taxon>
        <taxon>Cellvibrionales</taxon>
        <taxon>Cellvibrionaceae</taxon>
        <taxon>Cellvibrio</taxon>
    </lineage>
</organism>
<dbReference type="AlphaFoldDB" id="A0A928V6F8"/>
<evidence type="ECO:0000256" key="5">
    <source>
        <dbReference type="PROSITE-ProRule" id="PRU00560"/>
    </source>
</evidence>
<evidence type="ECO:0000256" key="4">
    <source>
        <dbReference type="ARBA" id="ARBA00022840"/>
    </source>
</evidence>
<keyword evidence="1 5" id="KW-0547">Nucleotide-binding</keyword>
<dbReference type="GO" id="GO:0016787">
    <property type="term" value="F:hydrolase activity"/>
    <property type="evidence" value="ECO:0007669"/>
    <property type="project" value="UniProtKB-UniRule"/>
</dbReference>
<dbReference type="InterPro" id="IPR014016">
    <property type="entry name" value="UvrD-like_ATP-bd"/>
</dbReference>
<dbReference type="EMBL" id="PRDL01000001">
    <property type="protein sequence ID" value="MBE8717512.1"/>
    <property type="molecule type" value="Genomic_DNA"/>
</dbReference>
<feature type="binding site" evidence="5">
    <location>
        <begin position="234"/>
        <end position="241"/>
    </location>
    <ligand>
        <name>ATP</name>
        <dbReference type="ChEBI" id="CHEBI:30616"/>
    </ligand>
</feature>
<protein>
    <recommendedName>
        <fullName evidence="6">UvrD-like helicase ATP-binding domain-containing protein</fullName>
    </recommendedName>
</protein>
<dbReference type="GO" id="GO:0003678">
    <property type="term" value="F:DNA helicase activity"/>
    <property type="evidence" value="ECO:0007669"/>
    <property type="project" value="InterPro"/>
</dbReference>
<keyword evidence="4 5" id="KW-0067">ATP-binding</keyword>
<dbReference type="InterPro" id="IPR027417">
    <property type="entry name" value="P-loop_NTPase"/>
</dbReference>
<evidence type="ECO:0000313" key="7">
    <source>
        <dbReference type="EMBL" id="MBE8717512.1"/>
    </source>
</evidence>
<dbReference type="GO" id="GO:0005524">
    <property type="term" value="F:ATP binding"/>
    <property type="evidence" value="ECO:0007669"/>
    <property type="project" value="UniProtKB-UniRule"/>
</dbReference>
<comment type="caution">
    <text evidence="7">The sequence shown here is derived from an EMBL/GenBank/DDBJ whole genome shotgun (WGS) entry which is preliminary data.</text>
</comment>
<reference evidence="7" key="1">
    <citation type="submission" date="2018-07" db="EMBL/GenBank/DDBJ databases">
        <title>Genome assembly of strain Ka43.</title>
        <authorList>
            <person name="Kukolya J."/>
            <person name="Nagy I."/>
            <person name="Horvath B."/>
            <person name="Toth A."/>
        </authorList>
    </citation>
    <scope>NUCLEOTIDE SEQUENCE</scope>
    <source>
        <strain evidence="7">KB43</strain>
    </source>
</reference>
<proteinExistence type="predicted"/>